<dbReference type="Proteomes" id="UP000076612">
    <property type="component" value="Unassembled WGS sequence"/>
</dbReference>
<proteinExistence type="predicted"/>
<comment type="caution">
    <text evidence="1">The sequence shown here is derived from an EMBL/GenBank/DDBJ whole genome shotgun (WGS) entry which is preliminary data.</text>
</comment>
<organism evidence="1 2">
    <name type="scientific">Brevibacterium casei</name>
    <dbReference type="NCBI Taxonomy" id="33889"/>
    <lineage>
        <taxon>Bacteria</taxon>
        <taxon>Bacillati</taxon>
        <taxon>Actinomycetota</taxon>
        <taxon>Actinomycetes</taxon>
        <taxon>Micrococcales</taxon>
        <taxon>Brevibacteriaceae</taxon>
        <taxon>Brevibacterium</taxon>
    </lineage>
</organism>
<gene>
    <name evidence="1" type="ORF">AVW13_11895</name>
</gene>
<dbReference type="RefSeq" id="WP_063250109.1">
    <property type="nucleotide sequence ID" value="NZ_JALXWU010000006.1"/>
</dbReference>
<evidence type="ECO:0000313" key="1">
    <source>
        <dbReference type="EMBL" id="KZE19152.1"/>
    </source>
</evidence>
<dbReference type="EMBL" id="LQQR01000020">
    <property type="protein sequence ID" value="KZE19152.1"/>
    <property type="molecule type" value="Genomic_DNA"/>
</dbReference>
<accession>A0AB34XUQ7</accession>
<evidence type="ECO:0000313" key="2">
    <source>
        <dbReference type="Proteomes" id="UP000076612"/>
    </source>
</evidence>
<sequence>MTIQQVMTQKRRLRRAAGLLAVEHHAAGSTPDGMSIQAHAESIYQDGIHQAEDTAAAGAMSWVAAATLIVSTYEQLITDMQEAGKP</sequence>
<dbReference type="AlphaFoldDB" id="A0AB34XUQ7"/>
<reference evidence="2" key="1">
    <citation type="submission" date="2016-01" db="EMBL/GenBank/DDBJ databases">
        <title>Draft genome of Chromobacterium sp. F49.</title>
        <authorList>
            <person name="Hong K.W."/>
        </authorList>
    </citation>
    <scope>NUCLEOTIDE SEQUENCE [LARGE SCALE GENOMIC DNA]</scope>
    <source>
        <strain evidence="2">M40</strain>
    </source>
</reference>
<name>A0AB34XUQ7_9MICO</name>
<protein>
    <submittedName>
        <fullName evidence="1">Uncharacterized protein</fullName>
    </submittedName>
</protein>